<evidence type="ECO:0000256" key="5">
    <source>
        <dbReference type="ARBA" id="ARBA00022692"/>
    </source>
</evidence>
<feature type="chain" id="PRO_5020283751" evidence="13">
    <location>
        <begin position="29"/>
        <end position="823"/>
    </location>
</feature>
<dbReference type="OrthoDB" id="127311at2"/>
<dbReference type="PANTHER" id="PTHR32552:SF81">
    <property type="entry name" value="TONB-DEPENDENT OUTER MEMBRANE RECEPTOR"/>
    <property type="match status" value="1"/>
</dbReference>
<keyword evidence="7" id="KW-0406">Ion transport</keyword>
<dbReference type="EMBL" id="SWCO01000011">
    <property type="protein sequence ID" value="TKB01136.1"/>
    <property type="molecule type" value="Genomic_DNA"/>
</dbReference>
<keyword evidence="16" id="KW-0675">Receptor</keyword>
<keyword evidence="5 11" id="KW-0812">Transmembrane</keyword>
<evidence type="ECO:0000259" key="15">
    <source>
        <dbReference type="Pfam" id="PF07715"/>
    </source>
</evidence>
<proteinExistence type="inferred from homology"/>
<dbReference type="CDD" id="cd01347">
    <property type="entry name" value="ligand_gated_channel"/>
    <property type="match status" value="1"/>
</dbReference>
<dbReference type="RefSeq" id="WP_136783552.1">
    <property type="nucleotide sequence ID" value="NZ_JBMQEY010000009.1"/>
</dbReference>
<keyword evidence="17" id="KW-1185">Reference proteome</keyword>
<evidence type="ECO:0000259" key="14">
    <source>
        <dbReference type="Pfam" id="PF00593"/>
    </source>
</evidence>
<dbReference type="InterPro" id="IPR000531">
    <property type="entry name" value="Beta-barrel_TonB"/>
</dbReference>
<dbReference type="Pfam" id="PF00593">
    <property type="entry name" value="TonB_dep_Rec_b-barrel"/>
    <property type="match status" value="1"/>
</dbReference>
<reference evidence="16 17" key="1">
    <citation type="submission" date="2019-04" db="EMBL/GenBank/DDBJ databases">
        <title>Alteromonas portus sp. nov., an alginate lyase-excreting marine bacterium.</title>
        <authorList>
            <person name="Huang H."/>
            <person name="Mo K."/>
            <person name="Bao S."/>
        </authorList>
    </citation>
    <scope>NUCLEOTIDE SEQUENCE [LARGE SCALE GENOMIC DNA]</scope>
    <source>
        <strain evidence="16 17">HB161718</strain>
    </source>
</reference>
<evidence type="ECO:0000256" key="10">
    <source>
        <dbReference type="ARBA" id="ARBA00023237"/>
    </source>
</evidence>
<keyword evidence="2 11" id="KW-0813">Transport</keyword>
<dbReference type="Proteomes" id="UP000305471">
    <property type="component" value="Unassembled WGS sequence"/>
</dbReference>
<evidence type="ECO:0000256" key="7">
    <source>
        <dbReference type="ARBA" id="ARBA00023065"/>
    </source>
</evidence>
<gene>
    <name evidence="16" type="ORF">E5672_18080</name>
</gene>
<evidence type="ECO:0000256" key="1">
    <source>
        <dbReference type="ARBA" id="ARBA00004571"/>
    </source>
</evidence>
<dbReference type="PANTHER" id="PTHR32552">
    <property type="entry name" value="FERRICHROME IRON RECEPTOR-RELATED"/>
    <property type="match status" value="1"/>
</dbReference>
<evidence type="ECO:0000256" key="9">
    <source>
        <dbReference type="ARBA" id="ARBA00023136"/>
    </source>
</evidence>
<dbReference type="Gene3D" id="2.40.170.20">
    <property type="entry name" value="TonB-dependent receptor, beta-barrel domain"/>
    <property type="match status" value="1"/>
</dbReference>
<comment type="caution">
    <text evidence="16">The sequence shown here is derived from an EMBL/GenBank/DDBJ whole genome shotgun (WGS) entry which is preliminary data.</text>
</comment>
<keyword evidence="10 11" id="KW-0998">Cell outer membrane</keyword>
<comment type="subcellular location">
    <subcellularLocation>
        <location evidence="1 11">Cell outer membrane</location>
        <topology evidence="1 11">Multi-pass membrane protein</topology>
    </subcellularLocation>
</comment>
<dbReference type="InterPro" id="IPR012910">
    <property type="entry name" value="Plug_dom"/>
</dbReference>
<comment type="similarity">
    <text evidence="11 12">Belongs to the TonB-dependent receptor family.</text>
</comment>
<evidence type="ECO:0000256" key="13">
    <source>
        <dbReference type="SAM" id="SignalP"/>
    </source>
</evidence>
<evidence type="ECO:0000313" key="17">
    <source>
        <dbReference type="Proteomes" id="UP000305471"/>
    </source>
</evidence>
<dbReference type="InterPro" id="IPR039426">
    <property type="entry name" value="TonB-dep_rcpt-like"/>
</dbReference>
<protein>
    <submittedName>
        <fullName evidence="16">TonB-dependent receptor</fullName>
    </submittedName>
</protein>
<evidence type="ECO:0000256" key="6">
    <source>
        <dbReference type="ARBA" id="ARBA00023004"/>
    </source>
</evidence>
<evidence type="ECO:0000256" key="4">
    <source>
        <dbReference type="ARBA" id="ARBA00022496"/>
    </source>
</evidence>
<evidence type="ECO:0000256" key="12">
    <source>
        <dbReference type="RuleBase" id="RU003357"/>
    </source>
</evidence>
<organism evidence="16 17">
    <name type="scientific">Alteromonas portus</name>
    <dbReference type="NCBI Taxonomy" id="2565549"/>
    <lineage>
        <taxon>Bacteria</taxon>
        <taxon>Pseudomonadati</taxon>
        <taxon>Pseudomonadota</taxon>
        <taxon>Gammaproteobacteria</taxon>
        <taxon>Alteromonadales</taxon>
        <taxon>Alteromonadaceae</taxon>
        <taxon>Alteromonas/Salinimonas group</taxon>
        <taxon>Alteromonas</taxon>
    </lineage>
</organism>
<keyword evidence="6" id="KW-0408">Iron</keyword>
<keyword evidence="9 11" id="KW-0472">Membrane</keyword>
<feature type="domain" description="TonB-dependent receptor plug" evidence="15">
    <location>
        <begin position="52"/>
        <end position="157"/>
    </location>
</feature>
<feature type="signal peptide" evidence="13">
    <location>
        <begin position="1"/>
        <end position="28"/>
    </location>
</feature>
<dbReference type="AlphaFoldDB" id="A0A4V6WLV1"/>
<evidence type="ECO:0000313" key="16">
    <source>
        <dbReference type="EMBL" id="TKB01136.1"/>
    </source>
</evidence>
<sequence length="823" mass="90800">MQIKNAPFHISAVAGAVLAACSSPGVYAQTVAVDEKQIEKVEVTATRRSGTLQEVPINISALTSDVLDQQNIEDLDGVARWVPGLTVTDQGGRNDSPIIVRGLNTNSSGPGSNGGTVATYFGDIPLFLNMRLVDVDRVEVLIGPQGTLYGAGTLGGAIRYLPKKVDLEFMSGEVTGDVFSISESDSLGGESSIVFNAPIIDGELAVRASLNYFNNPGFLDYNYVVREGGVSLPDPDWSNEEEVNSNLKQVEDANGEDTLTGRIAVRWAPNDWFDSTLTYFYQKQDVEGRSITHYDALSADNPLSEIIGKYESAYRYEEPREKEDELLSLEVSADLGFAELVSATGLSNFEANGQRDQTDLLIRLDYSYEEFPAFSSYTEEESEREVFTQELRLVSQMDGPLSWIVGGFYYDLDSEGSSKEFTPNFDVYAIEVWGVEGNYRPDSLEYFSVDESEVTEKALFGELSYELTDDWDVTLGLRAYEYEVYSRSAVDLPLYYSVFEGRASDSIVLDYGETEADDSGTLLKFNTSYQFTANTMGYLTVSEGFRIGGANGVAACPDNVDDLNNQIVCATSEEQLFEADTTTNYELGVKTSFFRNKLQLNTALFYVDWQDPQVSGATINGQQPIIVNAEGAASKGAEFSVRGIIGDNITTYATYAYTKAELTADAPFLFGVFDEQGTELQDFYDGKDGDRLPGTAEHQFSFGITYSQEVFDDKMLNVNYGITAQSDVYTTVGLRQDGEALPGYAVSNLNATISDEDWSVTLYIDNLFDKYAFTSTRRNVGDIGLGQFNDTLEPNGTEIQRNYGHYVLTPRTVGLMFKYQFGM</sequence>
<evidence type="ECO:0000256" key="8">
    <source>
        <dbReference type="ARBA" id="ARBA00023077"/>
    </source>
</evidence>
<evidence type="ECO:0000256" key="2">
    <source>
        <dbReference type="ARBA" id="ARBA00022448"/>
    </source>
</evidence>
<dbReference type="PROSITE" id="PS51257">
    <property type="entry name" value="PROKAR_LIPOPROTEIN"/>
    <property type="match status" value="1"/>
</dbReference>
<dbReference type="SUPFAM" id="SSF56935">
    <property type="entry name" value="Porins"/>
    <property type="match status" value="1"/>
</dbReference>
<keyword evidence="8 12" id="KW-0798">TonB box</keyword>
<dbReference type="Pfam" id="PF07715">
    <property type="entry name" value="Plug"/>
    <property type="match status" value="1"/>
</dbReference>
<evidence type="ECO:0000256" key="3">
    <source>
        <dbReference type="ARBA" id="ARBA00022452"/>
    </source>
</evidence>
<keyword evidence="13" id="KW-0732">Signal</keyword>
<name>A0A4V6WLV1_9ALTE</name>
<dbReference type="PROSITE" id="PS52016">
    <property type="entry name" value="TONB_DEPENDENT_REC_3"/>
    <property type="match status" value="1"/>
</dbReference>
<feature type="domain" description="TonB-dependent receptor-like beta-barrel" evidence="14">
    <location>
        <begin position="321"/>
        <end position="767"/>
    </location>
</feature>
<evidence type="ECO:0000256" key="11">
    <source>
        <dbReference type="PROSITE-ProRule" id="PRU01360"/>
    </source>
</evidence>
<accession>A0A4V6WLV1</accession>
<dbReference type="InterPro" id="IPR036942">
    <property type="entry name" value="Beta-barrel_TonB_sf"/>
</dbReference>
<keyword evidence="4" id="KW-0410">Iron transport</keyword>
<keyword evidence="3 11" id="KW-1134">Transmembrane beta strand</keyword>
<dbReference type="GO" id="GO:0006826">
    <property type="term" value="P:iron ion transport"/>
    <property type="evidence" value="ECO:0007669"/>
    <property type="project" value="UniProtKB-KW"/>
</dbReference>
<dbReference type="GO" id="GO:0009279">
    <property type="term" value="C:cell outer membrane"/>
    <property type="evidence" value="ECO:0007669"/>
    <property type="project" value="UniProtKB-SubCell"/>
</dbReference>